<evidence type="ECO:0000256" key="7">
    <source>
        <dbReference type="ARBA" id="ARBA00022990"/>
    </source>
</evidence>
<dbReference type="GO" id="GO:0006954">
    <property type="term" value="P:inflammatory response"/>
    <property type="evidence" value="ECO:0007669"/>
    <property type="project" value="UniProtKB-KW"/>
</dbReference>
<gene>
    <name evidence="17" type="primary">LXN</name>
</gene>
<dbReference type="Ensembl" id="ENSACAT00000006914.3">
    <property type="protein sequence ID" value="ENSACAP00000006766.3"/>
    <property type="gene ID" value="ENSACAG00000006914.3"/>
</dbReference>
<feature type="domain" description="Cystatin LXN-type" evidence="16">
    <location>
        <begin position="171"/>
        <end position="274"/>
    </location>
</feature>
<evidence type="ECO:0000256" key="5">
    <source>
        <dbReference type="ARBA" id="ARBA00022690"/>
    </source>
</evidence>
<reference evidence="17 18" key="1">
    <citation type="submission" date="2009-12" db="EMBL/GenBank/DDBJ databases">
        <title>The Genome Sequence of Anolis carolinensis (Green Anole Lizard).</title>
        <authorList>
            <consortium name="The Genome Sequencing Platform"/>
            <person name="Di Palma F."/>
            <person name="Alfoldi J."/>
            <person name="Heiman D."/>
            <person name="Young S."/>
            <person name="Grabherr M."/>
            <person name="Johnson J."/>
            <person name="Lander E.S."/>
            <person name="Lindblad-Toh K."/>
        </authorList>
    </citation>
    <scope>NUCLEOTIDE SEQUENCE [LARGE SCALE GENOMIC DNA]</scope>
    <source>
        <strain evidence="17 18">JBL SC #1</strain>
    </source>
</reference>
<dbReference type="CTD" id="56925"/>
<dbReference type="STRING" id="28377.ENSACAP00000006766"/>
<comment type="subcellular location">
    <subcellularLocation>
        <location evidence="1">Cytoplasm</location>
    </subcellularLocation>
</comment>
<evidence type="ECO:0000313" key="17">
    <source>
        <dbReference type="Ensembl" id="ENSACAP00000006766.3"/>
    </source>
</evidence>
<keyword evidence="15" id="KW-0732">Signal</keyword>
<comment type="similarity">
    <text evidence="2 13">Belongs to the protease inhibitor I47 (latexin) family.</text>
</comment>
<dbReference type="FunFam" id="3.10.450.10:FF:000006">
    <property type="entry name" value="latexin"/>
    <property type="match status" value="1"/>
</dbReference>
<dbReference type="PROSITE" id="PS52033">
    <property type="entry name" value="CYSTATIN_LXN"/>
    <property type="match status" value="2"/>
</dbReference>
<proteinExistence type="inferred from homology"/>
<dbReference type="RefSeq" id="XP_008104315.1">
    <property type="nucleotide sequence ID" value="XM_008106108.3"/>
</dbReference>
<comment type="function">
    <text evidence="9">Hardly reversible, non-competitive, and potent inhibitor of CPA1, CPA2 and CPA4. May play a role in inflammation.</text>
</comment>
<evidence type="ECO:0000256" key="14">
    <source>
        <dbReference type="SAM" id="MobiDB-lite"/>
    </source>
</evidence>
<evidence type="ECO:0000256" key="13">
    <source>
        <dbReference type="PROSITE-ProRule" id="PRU01377"/>
    </source>
</evidence>
<dbReference type="GeneTree" id="ENSGT00530000063813"/>
<dbReference type="PANTHER" id="PTHR28591:SF1">
    <property type="entry name" value="LATEXIN"/>
    <property type="match status" value="1"/>
</dbReference>
<dbReference type="Bgee" id="ENSACAG00000006914">
    <property type="expression patterns" value="Expressed in lung and 12 other cell types or tissues"/>
</dbReference>
<feature type="domain" description="Cystatin LXN-type" evidence="16">
    <location>
        <begin position="52"/>
        <end position="150"/>
    </location>
</feature>
<dbReference type="InParanoid" id="G1KFW7"/>
<dbReference type="FunFam" id="3.10.450.10:FF:000007">
    <property type="entry name" value="latexin"/>
    <property type="match status" value="1"/>
</dbReference>
<accession>G1KFW7</accession>
<dbReference type="SUPFAM" id="SSF54403">
    <property type="entry name" value="Cystatin/monellin"/>
    <property type="match status" value="2"/>
</dbReference>
<dbReference type="InterPro" id="IPR049897">
    <property type="entry name" value="CYSTATIN_LXN"/>
</dbReference>
<evidence type="ECO:0000313" key="18">
    <source>
        <dbReference type="Proteomes" id="UP000001646"/>
    </source>
</evidence>
<keyword evidence="4" id="KW-0358">Heparin-binding</keyword>
<keyword evidence="18" id="KW-1185">Reference proteome</keyword>
<evidence type="ECO:0000256" key="3">
    <source>
        <dbReference type="ARBA" id="ARBA00022490"/>
    </source>
</evidence>
<sequence>MGLLGGKRRRRGIWVPARFLLPLLLLLPASKAGAPPSSASPASPRSPDMERQEEEIPPGNFPATRAARLLAHYITAQRGSPSRLFQVPTVLQARREHIPGVGNKYHLKVSLEEALQKSNAVNCTAEILYHHSDPHVAAEVHYTVEGELEINTEEADNKFYNKIKNLSEPLEAQKIPDNYGNMVAEMEPVRHLALVACAYVIWQISTEDTLYNLAQIESVKQVKRKDDYLEFSFVVLLHDMVSQEIIPWHMQVLWHPQHGVKVTQNSRQPKRAAQD</sequence>
<feature type="region of interest" description="Disordered" evidence="14">
    <location>
        <begin position="32"/>
        <end position="60"/>
    </location>
</feature>
<dbReference type="eggNOG" id="ENOG502RYUY">
    <property type="taxonomic scope" value="Eukaryota"/>
</dbReference>
<feature type="chain" id="PRO_5032930994" description="Latexin" evidence="15">
    <location>
        <begin position="33"/>
        <end position="275"/>
    </location>
</feature>
<dbReference type="Pfam" id="PF06907">
    <property type="entry name" value="LXN"/>
    <property type="match status" value="1"/>
</dbReference>
<keyword evidence="6" id="KW-0677">Repeat</keyword>
<dbReference type="InterPro" id="IPR046350">
    <property type="entry name" value="Cystatin_sf"/>
</dbReference>
<dbReference type="GO" id="GO:0050965">
    <property type="term" value="P:detection of temperature stimulus involved in sensory perception of pain"/>
    <property type="evidence" value="ECO:0007669"/>
    <property type="project" value="Ensembl"/>
</dbReference>
<evidence type="ECO:0000256" key="1">
    <source>
        <dbReference type="ARBA" id="ARBA00004496"/>
    </source>
</evidence>
<evidence type="ECO:0000259" key="16">
    <source>
        <dbReference type="PROSITE" id="PS52033"/>
    </source>
</evidence>
<keyword evidence="5 13" id="KW-0646">Protease inhibitor</keyword>
<dbReference type="GeneID" id="103278176"/>
<name>G1KFW7_ANOCA</name>
<reference evidence="17" key="3">
    <citation type="submission" date="2025-09" db="UniProtKB">
        <authorList>
            <consortium name="Ensembl"/>
        </authorList>
    </citation>
    <scope>IDENTIFICATION</scope>
</reference>
<keyword evidence="3" id="KW-0963">Cytoplasm</keyword>
<evidence type="ECO:0000256" key="9">
    <source>
        <dbReference type="ARBA" id="ARBA00053473"/>
    </source>
</evidence>
<feature type="signal peptide" evidence="15">
    <location>
        <begin position="1"/>
        <end position="32"/>
    </location>
</feature>
<evidence type="ECO:0000256" key="10">
    <source>
        <dbReference type="ARBA" id="ARBA00073669"/>
    </source>
</evidence>
<keyword evidence="7" id="KW-0007">Acetylation</keyword>
<dbReference type="Proteomes" id="UP000001646">
    <property type="component" value="Chromosome 3"/>
</dbReference>
<dbReference type="KEGG" id="acs:103278176"/>
<dbReference type="InterPro" id="IPR009684">
    <property type="entry name" value="Latexin"/>
</dbReference>
<evidence type="ECO:0000256" key="8">
    <source>
        <dbReference type="ARBA" id="ARBA00023198"/>
    </source>
</evidence>
<dbReference type="GO" id="GO:0008201">
    <property type="term" value="F:heparin binding"/>
    <property type="evidence" value="ECO:0007669"/>
    <property type="project" value="UniProtKB-KW"/>
</dbReference>
<evidence type="ECO:0000256" key="2">
    <source>
        <dbReference type="ARBA" id="ARBA00010083"/>
    </source>
</evidence>
<protein>
    <recommendedName>
        <fullName evidence="10">Latexin</fullName>
    </recommendedName>
    <alternativeName>
        <fullName evidence="12">Endogenous carboxypeptidase inhibitor</fullName>
    </alternativeName>
    <alternativeName>
        <fullName evidence="11">Tissue carboxypeptidase inhibitor</fullName>
    </alternativeName>
</protein>
<dbReference type="AlphaFoldDB" id="G1KFW7"/>
<evidence type="ECO:0000256" key="4">
    <source>
        <dbReference type="ARBA" id="ARBA00022674"/>
    </source>
</evidence>
<evidence type="ECO:0000256" key="6">
    <source>
        <dbReference type="ARBA" id="ARBA00022737"/>
    </source>
</evidence>
<keyword evidence="8" id="KW-0395">Inflammatory response</keyword>
<evidence type="ECO:0000256" key="11">
    <source>
        <dbReference type="ARBA" id="ARBA00081976"/>
    </source>
</evidence>
<feature type="compositionally biased region" description="Low complexity" evidence="14">
    <location>
        <begin position="32"/>
        <end position="46"/>
    </location>
</feature>
<dbReference type="Gene3D" id="3.10.450.10">
    <property type="match status" value="2"/>
</dbReference>
<evidence type="ECO:0000256" key="15">
    <source>
        <dbReference type="SAM" id="SignalP"/>
    </source>
</evidence>
<dbReference type="PANTHER" id="PTHR28591">
    <property type="entry name" value="LATEXIN"/>
    <property type="match status" value="1"/>
</dbReference>
<organism evidence="17 18">
    <name type="scientific">Anolis carolinensis</name>
    <name type="common">Green anole</name>
    <name type="synonym">American chameleon</name>
    <dbReference type="NCBI Taxonomy" id="28377"/>
    <lineage>
        <taxon>Eukaryota</taxon>
        <taxon>Metazoa</taxon>
        <taxon>Chordata</taxon>
        <taxon>Craniata</taxon>
        <taxon>Vertebrata</taxon>
        <taxon>Euteleostomi</taxon>
        <taxon>Lepidosauria</taxon>
        <taxon>Squamata</taxon>
        <taxon>Bifurcata</taxon>
        <taxon>Unidentata</taxon>
        <taxon>Episquamata</taxon>
        <taxon>Toxicofera</taxon>
        <taxon>Iguania</taxon>
        <taxon>Dactyloidae</taxon>
        <taxon>Anolis</taxon>
    </lineage>
</organism>
<dbReference type="GO" id="GO:0005737">
    <property type="term" value="C:cytoplasm"/>
    <property type="evidence" value="ECO:0007669"/>
    <property type="project" value="UniProtKB-SubCell"/>
</dbReference>
<evidence type="ECO:0000256" key="12">
    <source>
        <dbReference type="ARBA" id="ARBA00082984"/>
    </source>
</evidence>
<dbReference type="OrthoDB" id="8898327at2759"/>
<dbReference type="GO" id="GO:0005615">
    <property type="term" value="C:extracellular space"/>
    <property type="evidence" value="ECO:0000318"/>
    <property type="project" value="GO_Central"/>
</dbReference>
<dbReference type="GO" id="GO:0008191">
    <property type="term" value="F:metalloendopeptidase inhibitor activity"/>
    <property type="evidence" value="ECO:0000318"/>
    <property type="project" value="GO_Central"/>
</dbReference>
<dbReference type="HOGENOM" id="CLU_083048_0_0_1"/>
<reference evidence="17" key="2">
    <citation type="submission" date="2025-08" db="UniProtKB">
        <authorList>
            <consortium name="Ensembl"/>
        </authorList>
    </citation>
    <scope>IDENTIFICATION</scope>
</reference>